<dbReference type="eggNOG" id="arCOG02105">
    <property type="taxonomic scope" value="Archaea"/>
</dbReference>
<dbReference type="HOGENOM" id="CLU_130257_1_2_2"/>
<proteinExistence type="predicted"/>
<dbReference type="RefSeq" id="WP_014406235.1">
    <property type="nucleotide sequence ID" value="NC_017034.1"/>
</dbReference>
<dbReference type="Gene3D" id="3.30.460.10">
    <property type="entry name" value="Beta Polymerase, domain 2"/>
    <property type="match status" value="1"/>
</dbReference>
<name>H8I804_METCZ</name>
<evidence type="ECO:0000313" key="2">
    <source>
        <dbReference type="EMBL" id="AFD00404.1"/>
    </source>
</evidence>
<dbReference type="KEGG" id="mez:Mtc_1655"/>
<dbReference type="Proteomes" id="UP000005233">
    <property type="component" value="Chromosome"/>
</dbReference>
<protein>
    <submittedName>
        <fullName evidence="2">Nucleotidyltransferase</fullName>
    </submittedName>
</protein>
<gene>
    <name evidence="2" type="ordered locus">Mtc_1655</name>
</gene>
<dbReference type="EMBL" id="CP003243">
    <property type="protein sequence ID" value="AFD00404.1"/>
    <property type="molecule type" value="Genomic_DNA"/>
</dbReference>
<reference evidence="2 3" key="1">
    <citation type="journal article" date="2012" name="J. Bacteriol.">
        <title>Complete genome sequence of a thermophilic methanogen, Methanocella conradii HZ254, isolated from Chinese rice field soil.</title>
        <authorList>
            <person name="Lu Z."/>
            <person name="Lu Y."/>
        </authorList>
    </citation>
    <scope>NUCLEOTIDE SEQUENCE [LARGE SCALE GENOMIC DNA]</scope>
    <source>
        <strain evidence="3">DSM 24694 / JCM 17849 / CGMCC 1.5162 / HZ254</strain>
    </source>
</reference>
<keyword evidence="3" id="KW-1185">Reference proteome</keyword>
<organism evidence="2 3">
    <name type="scientific">Methanocella conradii (strain DSM 24694 / JCM 17849 / CGMCC 1.5162 / HZ254)</name>
    <dbReference type="NCBI Taxonomy" id="1041930"/>
    <lineage>
        <taxon>Archaea</taxon>
        <taxon>Methanobacteriati</taxon>
        <taxon>Methanobacteriota</taxon>
        <taxon>Stenosarchaea group</taxon>
        <taxon>Methanomicrobia</taxon>
        <taxon>Methanocellales</taxon>
        <taxon>Methanocellaceae</taxon>
        <taxon>Methanocella</taxon>
    </lineage>
</organism>
<sequence>MDTINEGLEKVLGDLKAHPKVIAIYLFGSYAKGCAKPLSDIDIAVIIDEPDPATEAELGSLYSEKLDVVLFHRLPLYIQFEVFRYGKELFVRDSDKLFEIRLSVLRGYLEHSWLYRRMERDVLK</sequence>
<dbReference type="NCBIfam" id="NF047752">
    <property type="entry name" value="MntA_antitoxin"/>
    <property type="match status" value="1"/>
</dbReference>
<evidence type="ECO:0000259" key="1">
    <source>
        <dbReference type="Pfam" id="PF18765"/>
    </source>
</evidence>
<dbReference type="AlphaFoldDB" id="H8I804"/>
<dbReference type="STRING" id="1041930.Mtc_1655"/>
<dbReference type="InterPro" id="IPR052930">
    <property type="entry name" value="TA_antitoxin_MntA"/>
</dbReference>
<dbReference type="CDD" id="cd05403">
    <property type="entry name" value="NT_KNTase_like"/>
    <property type="match status" value="1"/>
</dbReference>
<evidence type="ECO:0000313" key="3">
    <source>
        <dbReference type="Proteomes" id="UP000005233"/>
    </source>
</evidence>
<dbReference type="InterPro" id="IPR043519">
    <property type="entry name" value="NT_sf"/>
</dbReference>
<dbReference type="InterPro" id="IPR041633">
    <property type="entry name" value="Polbeta"/>
</dbReference>
<dbReference type="PANTHER" id="PTHR43852">
    <property type="entry name" value="NUCLEOTIDYLTRANSFERASE"/>
    <property type="match status" value="1"/>
</dbReference>
<dbReference type="OrthoDB" id="108894at2157"/>
<dbReference type="Pfam" id="PF18765">
    <property type="entry name" value="Polbeta"/>
    <property type="match status" value="1"/>
</dbReference>
<dbReference type="GeneID" id="11971794"/>
<accession>H8I804</accession>
<feature type="domain" description="Polymerase beta nucleotidyltransferase" evidence="1">
    <location>
        <begin position="15"/>
        <end position="94"/>
    </location>
</feature>
<dbReference type="PANTHER" id="PTHR43852:SF3">
    <property type="entry name" value="NUCLEOTIDYLTRANSFERASE"/>
    <property type="match status" value="1"/>
</dbReference>
<dbReference type="SUPFAM" id="SSF81301">
    <property type="entry name" value="Nucleotidyltransferase"/>
    <property type="match status" value="1"/>
</dbReference>